<feature type="compositionally biased region" description="Polar residues" evidence="1">
    <location>
        <begin position="177"/>
        <end position="190"/>
    </location>
</feature>
<dbReference type="Proteomes" id="UP001303473">
    <property type="component" value="Unassembled WGS sequence"/>
</dbReference>
<feature type="compositionally biased region" description="Low complexity" evidence="1">
    <location>
        <begin position="25"/>
        <end position="36"/>
    </location>
</feature>
<organism evidence="2 3">
    <name type="scientific">Diplogelasinospora grovesii</name>
    <dbReference type="NCBI Taxonomy" id="303347"/>
    <lineage>
        <taxon>Eukaryota</taxon>
        <taxon>Fungi</taxon>
        <taxon>Dikarya</taxon>
        <taxon>Ascomycota</taxon>
        <taxon>Pezizomycotina</taxon>
        <taxon>Sordariomycetes</taxon>
        <taxon>Sordariomycetidae</taxon>
        <taxon>Sordariales</taxon>
        <taxon>Diplogelasinosporaceae</taxon>
        <taxon>Diplogelasinospora</taxon>
    </lineage>
</organism>
<feature type="compositionally biased region" description="Polar residues" evidence="1">
    <location>
        <begin position="143"/>
        <end position="160"/>
    </location>
</feature>
<dbReference type="SUPFAM" id="SSF50969">
    <property type="entry name" value="YVTN repeat-like/Quinoprotein amine dehydrogenase"/>
    <property type="match status" value="1"/>
</dbReference>
<dbReference type="InterPro" id="IPR011044">
    <property type="entry name" value="Quino_amine_DH_bsu"/>
</dbReference>
<dbReference type="InterPro" id="IPR015943">
    <property type="entry name" value="WD40/YVTN_repeat-like_dom_sf"/>
</dbReference>
<keyword evidence="3" id="KW-1185">Reference proteome</keyword>
<dbReference type="Gene3D" id="2.130.10.10">
    <property type="entry name" value="YVTN repeat-like/Quinoprotein amine dehydrogenase"/>
    <property type="match status" value="2"/>
</dbReference>
<evidence type="ECO:0000256" key="1">
    <source>
        <dbReference type="SAM" id="MobiDB-lite"/>
    </source>
</evidence>
<comment type="caution">
    <text evidence="2">The sequence shown here is derived from an EMBL/GenBank/DDBJ whole genome shotgun (WGS) entry which is preliminary data.</text>
</comment>
<gene>
    <name evidence="2" type="ORF">QBC46DRAFT_336473</name>
</gene>
<proteinExistence type="predicted"/>
<protein>
    <recommendedName>
        <fullName evidence="4">WD40 repeat-like protein</fullName>
    </recommendedName>
</protein>
<evidence type="ECO:0000313" key="2">
    <source>
        <dbReference type="EMBL" id="KAK3945704.1"/>
    </source>
</evidence>
<reference evidence="3" key="1">
    <citation type="journal article" date="2023" name="Mol. Phylogenet. Evol.">
        <title>Genome-scale phylogeny and comparative genomics of the fungal order Sordariales.</title>
        <authorList>
            <person name="Hensen N."/>
            <person name="Bonometti L."/>
            <person name="Westerberg I."/>
            <person name="Brannstrom I.O."/>
            <person name="Guillou S."/>
            <person name="Cros-Aarteil S."/>
            <person name="Calhoun S."/>
            <person name="Haridas S."/>
            <person name="Kuo A."/>
            <person name="Mondo S."/>
            <person name="Pangilinan J."/>
            <person name="Riley R."/>
            <person name="LaButti K."/>
            <person name="Andreopoulos B."/>
            <person name="Lipzen A."/>
            <person name="Chen C."/>
            <person name="Yan M."/>
            <person name="Daum C."/>
            <person name="Ng V."/>
            <person name="Clum A."/>
            <person name="Steindorff A."/>
            <person name="Ohm R.A."/>
            <person name="Martin F."/>
            <person name="Silar P."/>
            <person name="Natvig D.O."/>
            <person name="Lalanne C."/>
            <person name="Gautier V."/>
            <person name="Ament-Velasquez S.L."/>
            <person name="Kruys A."/>
            <person name="Hutchinson M.I."/>
            <person name="Powell A.J."/>
            <person name="Barry K."/>
            <person name="Miller A.N."/>
            <person name="Grigoriev I.V."/>
            <person name="Debuchy R."/>
            <person name="Gladieux P."/>
            <person name="Hiltunen Thoren M."/>
            <person name="Johannesson H."/>
        </authorList>
    </citation>
    <scope>NUCLEOTIDE SEQUENCE [LARGE SCALE GENOMIC DNA]</scope>
    <source>
        <strain evidence="3">CBS 340.73</strain>
    </source>
</reference>
<sequence>MDRHLPTADDLHEMAENLRRLNTGSSRASRDTTSSSPVGVGGEGYDAQAQRRPPPLHGRVASVTGAVGAGNGAGRSYSSYGSSGYAQPLSTPQQSPYRIEFQPSPFDNSSNPPWLPNPAQYDSPTLEHDNDFFPPYPSEPLQRASTYDGPSSPRSIQFQRPPTARKDSRASERRPSKSSSVGGYSLYPSQSKPPPASKPLPPLPANRTRKDSSRRNPSQGSIDAHSDAGSVSVETSRFSKSSLASSNLDRVSDGTSPPSVSAPFPQAQPPPSAEQRRAPRQPSNAVAPNPTNCPATVELVAWKHLSAPDKSKDPGVYYFDISFTSATLVSKHGNNMIKVWQVASGVVLNCIKISCYTTAQARSREYFVRSHAILSEPSTTVAIATGFGDTIEIWDWQKKKKLQSLDHADRWAAVRSDVYEAGWCPLVTYRGDNDSLVLYAAAHGKKPFTKARIIELRKAGLPFVPKYPELCFSATGPLLVAASGPRPPRMGHPPPERETLLVAWEIHDDGGADAVSVSSGSTISSTPYKVVTPWQHAELDTALPCSLATYGSVAVSIWIPASYRAVPVPAARGGVGYNLAPVAVPWRHVLVWDFSASSTRTFSIPNTATSCVSPDCRFVAYCDATGTELGARGSLVILDAMTGREMWCWPDPDAGAAESGPRPGFEQLEDLSMVTELMFSADGGFLFVGDAAGSIGIYEVREHGGGVQLRPR</sequence>
<feature type="compositionally biased region" description="Low complexity" evidence="1">
    <location>
        <begin position="256"/>
        <end position="265"/>
    </location>
</feature>
<dbReference type="AlphaFoldDB" id="A0AAN6NIE0"/>
<accession>A0AAN6NIE0</accession>
<evidence type="ECO:0000313" key="3">
    <source>
        <dbReference type="Proteomes" id="UP001303473"/>
    </source>
</evidence>
<feature type="compositionally biased region" description="Low complexity" evidence="1">
    <location>
        <begin position="74"/>
        <end position="86"/>
    </location>
</feature>
<evidence type="ECO:0008006" key="4">
    <source>
        <dbReference type="Google" id="ProtNLM"/>
    </source>
</evidence>
<feature type="compositionally biased region" description="Basic and acidic residues" evidence="1">
    <location>
        <begin position="164"/>
        <end position="175"/>
    </location>
</feature>
<feature type="compositionally biased region" description="Pro residues" evidence="1">
    <location>
        <begin position="191"/>
        <end position="204"/>
    </location>
</feature>
<name>A0AAN6NIE0_9PEZI</name>
<feature type="compositionally biased region" description="Basic and acidic residues" evidence="1">
    <location>
        <begin position="1"/>
        <end position="19"/>
    </location>
</feature>
<feature type="compositionally biased region" description="Polar residues" evidence="1">
    <location>
        <begin position="232"/>
        <end position="255"/>
    </location>
</feature>
<dbReference type="EMBL" id="MU853754">
    <property type="protein sequence ID" value="KAK3945704.1"/>
    <property type="molecule type" value="Genomic_DNA"/>
</dbReference>
<feature type="region of interest" description="Disordered" evidence="1">
    <location>
        <begin position="1"/>
        <end position="291"/>
    </location>
</feature>